<keyword evidence="2" id="KW-1185">Reference proteome</keyword>
<organism evidence="1 2">
    <name type="scientific">Aminobacter anthyllidis</name>
    <dbReference type="NCBI Taxonomy" id="1035067"/>
    <lineage>
        <taxon>Bacteria</taxon>
        <taxon>Pseudomonadati</taxon>
        <taxon>Pseudomonadota</taxon>
        <taxon>Alphaproteobacteria</taxon>
        <taxon>Hyphomicrobiales</taxon>
        <taxon>Phyllobacteriaceae</taxon>
        <taxon>Aminobacter</taxon>
    </lineage>
</organism>
<reference evidence="1" key="1">
    <citation type="journal article" date="2021" name="Microorganisms">
        <title>Phylogenomic Reconstruction and Metabolic Potential of the Genus Aminobacter.</title>
        <authorList>
            <person name="Artuso I."/>
            <person name="Turrini P."/>
            <person name="Pirolo M."/>
            <person name="Lugli G.A."/>
            <person name="Ventura M."/>
            <person name="Visca P."/>
        </authorList>
    </citation>
    <scope>NUCLEOTIDE SEQUENCE</scope>
    <source>
        <strain evidence="1">LMG 26462</strain>
    </source>
</reference>
<dbReference type="RefSeq" id="WP_214385682.1">
    <property type="nucleotide sequence ID" value="NZ_JAFLWW010000001.1"/>
</dbReference>
<accession>A0A9X1A774</accession>
<dbReference type="AlphaFoldDB" id="A0A9X1A774"/>
<sequence length="88" mass="10521">MDYKEEMRLHYYREAVTAFPEAGPWGVKVTLRWGPMDLWEPDDDSRLEAVFYEFTVHGKRLRISRRYNMRLVDAVKQGLMGLLYPRPV</sequence>
<evidence type="ECO:0000313" key="1">
    <source>
        <dbReference type="EMBL" id="MBT1154453.1"/>
    </source>
</evidence>
<comment type="caution">
    <text evidence="1">The sequence shown here is derived from an EMBL/GenBank/DDBJ whole genome shotgun (WGS) entry which is preliminary data.</text>
</comment>
<protein>
    <submittedName>
        <fullName evidence="1">Uncharacterized protein</fullName>
    </submittedName>
</protein>
<name>A0A9X1A774_9HYPH</name>
<reference evidence="1" key="2">
    <citation type="submission" date="2021-03" db="EMBL/GenBank/DDBJ databases">
        <authorList>
            <person name="Artuso I."/>
            <person name="Turrini P."/>
            <person name="Pirolo M."/>
            <person name="Lugli G.A."/>
            <person name="Ventura M."/>
            <person name="Visca P."/>
        </authorList>
    </citation>
    <scope>NUCLEOTIDE SEQUENCE</scope>
    <source>
        <strain evidence="1">LMG 26462</strain>
    </source>
</reference>
<gene>
    <name evidence="1" type="ORF">J1C56_02490</name>
</gene>
<proteinExistence type="predicted"/>
<dbReference type="Proteomes" id="UP001138921">
    <property type="component" value="Unassembled WGS sequence"/>
</dbReference>
<dbReference type="EMBL" id="JAFLWW010000001">
    <property type="protein sequence ID" value="MBT1154453.1"/>
    <property type="molecule type" value="Genomic_DNA"/>
</dbReference>
<evidence type="ECO:0000313" key="2">
    <source>
        <dbReference type="Proteomes" id="UP001138921"/>
    </source>
</evidence>